<evidence type="ECO:0000256" key="1">
    <source>
        <dbReference type="SAM" id="MobiDB-lite"/>
    </source>
</evidence>
<feature type="transmembrane region" description="Helical" evidence="2">
    <location>
        <begin position="140"/>
        <end position="173"/>
    </location>
</feature>
<dbReference type="EMBL" id="JAHQIW010000622">
    <property type="protein sequence ID" value="KAJ1349188.1"/>
    <property type="molecule type" value="Genomic_DNA"/>
</dbReference>
<feature type="compositionally biased region" description="Basic residues" evidence="1">
    <location>
        <begin position="12"/>
        <end position="22"/>
    </location>
</feature>
<keyword evidence="2" id="KW-1133">Transmembrane helix</keyword>
<keyword evidence="4" id="KW-1185">Reference proteome</keyword>
<comment type="caution">
    <text evidence="3">The sequence shown here is derived from an EMBL/GenBank/DDBJ whole genome shotgun (WGS) entry which is preliminary data.</text>
</comment>
<keyword evidence="2" id="KW-0472">Membrane</keyword>
<accession>A0AAD5M3F3</accession>
<reference evidence="3" key="1">
    <citation type="submission" date="2021-06" db="EMBL/GenBank/DDBJ databases">
        <title>Parelaphostrongylus tenuis whole genome reference sequence.</title>
        <authorList>
            <person name="Garwood T.J."/>
            <person name="Larsen P.A."/>
            <person name="Fountain-Jones N.M."/>
            <person name="Garbe J.R."/>
            <person name="Macchietto M.G."/>
            <person name="Kania S.A."/>
            <person name="Gerhold R.W."/>
            <person name="Richards J.E."/>
            <person name="Wolf T.M."/>
        </authorList>
    </citation>
    <scope>NUCLEOTIDE SEQUENCE</scope>
    <source>
        <strain evidence="3">MNPRO001-30</strain>
        <tissue evidence="3">Meninges</tissue>
    </source>
</reference>
<sequence>MGEPNRTESALGRRRTHRQTHQRNKERFLMVYDRFRMRAKSRDSGIDVRFRNARMSPGDDRRIFSQEDCSMEKWDIDTVLWTVVFVMMVWCFRLPVSIWFSPKVDWPIAMLSVPFFTIFGFCGLCMYVKHCSTSRWFARSPYIFTVAWTAFFLWCSQFLYLDVVIVWMVVALYCRCNFNVPHFDCTFILVVVLPY</sequence>
<evidence type="ECO:0000313" key="3">
    <source>
        <dbReference type="EMBL" id="KAJ1349188.1"/>
    </source>
</evidence>
<feature type="region of interest" description="Disordered" evidence="1">
    <location>
        <begin position="1"/>
        <end position="22"/>
    </location>
</feature>
<keyword evidence="2" id="KW-0812">Transmembrane</keyword>
<gene>
    <name evidence="3" type="ORF">KIN20_004659</name>
</gene>
<dbReference type="AlphaFoldDB" id="A0AAD5M3F3"/>
<organism evidence="3 4">
    <name type="scientific">Parelaphostrongylus tenuis</name>
    <name type="common">Meningeal worm</name>
    <dbReference type="NCBI Taxonomy" id="148309"/>
    <lineage>
        <taxon>Eukaryota</taxon>
        <taxon>Metazoa</taxon>
        <taxon>Ecdysozoa</taxon>
        <taxon>Nematoda</taxon>
        <taxon>Chromadorea</taxon>
        <taxon>Rhabditida</taxon>
        <taxon>Rhabditina</taxon>
        <taxon>Rhabditomorpha</taxon>
        <taxon>Strongyloidea</taxon>
        <taxon>Metastrongylidae</taxon>
        <taxon>Parelaphostrongylus</taxon>
    </lineage>
</organism>
<evidence type="ECO:0000256" key="2">
    <source>
        <dbReference type="SAM" id="Phobius"/>
    </source>
</evidence>
<evidence type="ECO:0000313" key="4">
    <source>
        <dbReference type="Proteomes" id="UP001196413"/>
    </source>
</evidence>
<dbReference type="Proteomes" id="UP001196413">
    <property type="component" value="Unassembled WGS sequence"/>
</dbReference>
<name>A0AAD5M3F3_PARTN</name>
<protein>
    <submittedName>
        <fullName evidence="3">Uncharacterized protein</fullName>
    </submittedName>
</protein>
<feature type="transmembrane region" description="Helical" evidence="2">
    <location>
        <begin position="106"/>
        <end position="128"/>
    </location>
</feature>
<proteinExistence type="predicted"/>
<feature type="transmembrane region" description="Helical" evidence="2">
    <location>
        <begin position="79"/>
        <end position="100"/>
    </location>
</feature>